<dbReference type="Pfam" id="PF01042">
    <property type="entry name" value="Ribonuc_L-PSP"/>
    <property type="match status" value="2"/>
</dbReference>
<evidence type="ECO:0000256" key="8">
    <source>
        <dbReference type="ARBA" id="ARBA00032849"/>
    </source>
</evidence>
<accession>A0A182J5Q0</accession>
<comment type="similarity">
    <text evidence="2">Belongs to the Diphthine--ammonia ligase family.</text>
</comment>
<dbReference type="PANTHER" id="PTHR12196">
    <property type="entry name" value="DOMAIN OF UNKNOWN FUNCTION 71 DUF71 -CONTAINING PROTEIN"/>
    <property type="match status" value="1"/>
</dbReference>
<dbReference type="Gene3D" id="3.30.1330.40">
    <property type="entry name" value="RutC-like"/>
    <property type="match status" value="2"/>
</dbReference>
<feature type="region of interest" description="Disordered" evidence="10">
    <location>
        <begin position="742"/>
        <end position="796"/>
    </location>
</feature>
<evidence type="ECO:0000256" key="7">
    <source>
        <dbReference type="ARBA" id="ARBA00031552"/>
    </source>
</evidence>
<evidence type="ECO:0000259" key="11">
    <source>
        <dbReference type="Pfam" id="PF01902"/>
    </source>
</evidence>
<comment type="pathway">
    <text evidence="1">Protein modification; peptidyl-diphthamide biosynthesis.</text>
</comment>
<evidence type="ECO:0000256" key="3">
    <source>
        <dbReference type="ARBA" id="ARBA00012089"/>
    </source>
</evidence>
<dbReference type="InterPro" id="IPR006175">
    <property type="entry name" value="YjgF/YER057c/UK114"/>
</dbReference>
<dbReference type="EnsemblMetazoa" id="AATE011848-RA">
    <property type="protein sequence ID" value="AATE011848-PA.1"/>
    <property type="gene ID" value="AATE011848"/>
</dbReference>
<dbReference type="FunFam" id="3.90.1490.10:FF:000002">
    <property type="entry name" value="Diphthine--ammonia ligase"/>
    <property type="match status" value="1"/>
</dbReference>
<evidence type="ECO:0000256" key="6">
    <source>
        <dbReference type="ARBA" id="ARBA00031202"/>
    </source>
</evidence>
<dbReference type="SUPFAM" id="SSF52402">
    <property type="entry name" value="Adenine nucleotide alpha hydrolases-like"/>
    <property type="match status" value="1"/>
</dbReference>
<dbReference type="CDD" id="cd01994">
    <property type="entry name" value="AANH_PF0828-like"/>
    <property type="match status" value="1"/>
</dbReference>
<dbReference type="InterPro" id="IPR014729">
    <property type="entry name" value="Rossmann-like_a/b/a_fold"/>
</dbReference>
<dbReference type="Gene3D" id="3.40.50.620">
    <property type="entry name" value="HUPs"/>
    <property type="match status" value="1"/>
</dbReference>
<reference evidence="12" key="1">
    <citation type="submission" date="2022-08" db="UniProtKB">
        <authorList>
            <consortium name="EnsemblMetazoa"/>
        </authorList>
    </citation>
    <scope>IDENTIFICATION</scope>
    <source>
        <strain evidence="12">EBRO</strain>
    </source>
</reference>
<dbReference type="NCBIfam" id="TIGR00290">
    <property type="entry name" value="MJ0570_dom"/>
    <property type="match status" value="1"/>
</dbReference>
<dbReference type="VEuPathDB" id="VectorBase:AATE011848"/>
<dbReference type="SUPFAM" id="SSF55298">
    <property type="entry name" value="YjgF-like"/>
    <property type="match status" value="2"/>
</dbReference>
<dbReference type="FunFam" id="3.30.1330.40:FF:000010">
    <property type="entry name" value="Diphthine--ammonia ligase"/>
    <property type="match status" value="1"/>
</dbReference>
<evidence type="ECO:0000256" key="5">
    <source>
        <dbReference type="ARBA" id="ARBA00029814"/>
    </source>
</evidence>
<dbReference type="STRING" id="41427.A0A182J5Q0"/>
<evidence type="ECO:0000256" key="1">
    <source>
        <dbReference type="ARBA" id="ARBA00005156"/>
    </source>
</evidence>
<dbReference type="FunFam" id="3.30.1330.40:FF:000012">
    <property type="entry name" value="diphthine--ammonia ligase isoform X1"/>
    <property type="match status" value="1"/>
</dbReference>
<dbReference type="CDD" id="cd06156">
    <property type="entry name" value="eu_AANH_C_2"/>
    <property type="match status" value="1"/>
</dbReference>
<evidence type="ECO:0000256" key="2">
    <source>
        <dbReference type="ARBA" id="ARBA00008496"/>
    </source>
</evidence>
<dbReference type="PANTHER" id="PTHR12196:SF2">
    <property type="entry name" value="DIPHTHINE--AMMONIA LIGASE"/>
    <property type="match status" value="1"/>
</dbReference>
<feature type="compositionally biased region" description="Low complexity" evidence="10">
    <location>
        <begin position="846"/>
        <end position="875"/>
    </location>
</feature>
<dbReference type="InterPro" id="IPR002761">
    <property type="entry name" value="Diphthami_syn_dom"/>
</dbReference>
<dbReference type="Pfam" id="PF01902">
    <property type="entry name" value="Diphthami_syn_2"/>
    <property type="match status" value="1"/>
</dbReference>
<evidence type="ECO:0000256" key="9">
    <source>
        <dbReference type="ARBA" id="ARBA00048108"/>
    </source>
</evidence>
<evidence type="ECO:0000256" key="4">
    <source>
        <dbReference type="ARBA" id="ARBA00018426"/>
    </source>
</evidence>
<dbReference type="Gene3D" id="3.90.1490.10">
    <property type="entry name" value="putative n-type atp pyrophosphatase, domain 2"/>
    <property type="match status" value="1"/>
</dbReference>
<dbReference type="EC" id="6.3.1.14" evidence="3"/>
<sequence>MSSVVQTDEERRAACARGDRKMRVVALVSGGKDSTYNMMQVAAEGHEVVALANLHPKDRDELDSYMYQTVGHQGIEKLAQAMELPLYRRMTRGHSINTKGQYEPTEDDEVEDLYELLGQVQREQQIEAVAVGAILSDYQRVRVENVCARLNLISLAYLWRRDQTELLQEMIDCQVHAIIIKVAALGLMPDRHLGKSLKEMQPHLLLMRDKYGLNVCGEGGEYETFTLDCPLFRRRIVVDDVQTVISSADPVCPVGYLNFTKLRLVPKEHRGEPVVIKNSLDFIHDLNESSYSDLSDPDLSETELELIERSSSGLVAAVSRGAAMRNSFSKDDLTATVLSRSNSITKELDATTPTSTATSTATTTPVRIITKARASIPSDNGEPTVALCSELLVAAFQYARESRPLCNKPRAIVNSKGWMWVAGVQGVGEDSREAMASALSTLEEIVQSRSFTLRQICYITLYVRNMAEYSFINAIYSKVFDFSNPPTRVCVECPLPAECAVVLEAVAFNPVSSASELEHKRQTMHVQGISHWAPANIGTYSQSTKVGHITYISGQIALVPGSMTIIEGGIKQQCKLTLRHLSRIAKAMNAQGGQLRDVVQGICFVTHPSYIYEARRQWERRTANAIIDYIVVPALPRGALVEWQVWAHSHNDKFDYEETGCSIAEYSISIRRRWNYENNCSSIVCYVSTGLATSTTKLTELTDDYLQRHHQLAQRITTEQIHDTIAYVLRKLLQDCPGLVGPTSTSPTSGCSSIASTAIPPEATNSSSSTNDTADEMNHHHQHHHQQQQQPKADPTKPAVHLRVFYQVDAVPSVQFLLDALESFLLSPANVARIAYTDCPGLVGPTSTSPTSGCSSIASTAIPPEATNSSSSTNDTADEMNHHHQHHHQQQQQPKADPTKPAVHLRVFYQVDAVPSVQFLLDALESFLLSPANVARIAYTVIPACHLQNFSTFISICGLRHHE</sequence>
<organism evidence="12">
    <name type="scientific">Anopheles atroparvus</name>
    <name type="common">European mosquito</name>
    <dbReference type="NCBI Taxonomy" id="41427"/>
    <lineage>
        <taxon>Eukaryota</taxon>
        <taxon>Metazoa</taxon>
        <taxon>Ecdysozoa</taxon>
        <taxon>Arthropoda</taxon>
        <taxon>Hexapoda</taxon>
        <taxon>Insecta</taxon>
        <taxon>Pterygota</taxon>
        <taxon>Neoptera</taxon>
        <taxon>Endopterygota</taxon>
        <taxon>Diptera</taxon>
        <taxon>Nematocera</taxon>
        <taxon>Culicoidea</taxon>
        <taxon>Culicidae</taxon>
        <taxon>Anophelinae</taxon>
        <taxon>Anopheles</taxon>
    </lineage>
</organism>
<dbReference type="AlphaFoldDB" id="A0A182J5Q0"/>
<dbReference type="CDD" id="cd06155">
    <property type="entry name" value="eu_AANH_C_1"/>
    <property type="match status" value="1"/>
</dbReference>
<evidence type="ECO:0000256" key="10">
    <source>
        <dbReference type="SAM" id="MobiDB-lite"/>
    </source>
</evidence>
<dbReference type="GO" id="GO:0017178">
    <property type="term" value="F:diphthine-ammonia ligase activity"/>
    <property type="evidence" value="ECO:0007669"/>
    <property type="project" value="UniProtKB-EC"/>
</dbReference>
<name>A0A182J5Q0_ANOAO</name>
<dbReference type="InterPro" id="IPR030662">
    <property type="entry name" value="DPH6/MJ0570"/>
</dbReference>
<feature type="region of interest" description="Disordered" evidence="10">
    <location>
        <begin position="845"/>
        <end position="899"/>
    </location>
</feature>
<dbReference type="GO" id="GO:0017183">
    <property type="term" value="P:protein histidyl modification to diphthamide"/>
    <property type="evidence" value="ECO:0007669"/>
    <property type="project" value="TreeGrafter"/>
</dbReference>
<feature type="domain" description="Diphthamide synthase" evidence="11">
    <location>
        <begin position="22"/>
        <end position="244"/>
    </location>
</feature>
<protein>
    <recommendedName>
        <fullName evidence="4">Diphthine--ammonia ligase</fullName>
        <ecNumber evidence="3">6.3.1.14</ecNumber>
    </recommendedName>
    <alternativeName>
        <fullName evidence="6">ATP-binding domain-containing protein 4</fullName>
    </alternativeName>
    <alternativeName>
        <fullName evidence="5">Diphthamide synthase</fullName>
    </alternativeName>
    <alternativeName>
        <fullName evidence="7">Diphthamide synthetase</fullName>
    </alternativeName>
    <alternativeName>
        <fullName evidence="8">Protein DPH6 homolog</fullName>
    </alternativeName>
</protein>
<evidence type="ECO:0000313" key="12">
    <source>
        <dbReference type="EnsemblMetazoa" id="AATE011848-PA.1"/>
    </source>
</evidence>
<comment type="catalytic activity">
    <reaction evidence="9">
        <text>diphthine-[translation elongation factor 2] + NH4(+) + ATP = diphthamide-[translation elongation factor 2] + AMP + diphosphate + H(+)</text>
        <dbReference type="Rhea" id="RHEA:19753"/>
        <dbReference type="Rhea" id="RHEA-COMP:10172"/>
        <dbReference type="Rhea" id="RHEA-COMP:10174"/>
        <dbReference type="ChEBI" id="CHEBI:15378"/>
        <dbReference type="ChEBI" id="CHEBI:16692"/>
        <dbReference type="ChEBI" id="CHEBI:28938"/>
        <dbReference type="ChEBI" id="CHEBI:30616"/>
        <dbReference type="ChEBI" id="CHEBI:33019"/>
        <dbReference type="ChEBI" id="CHEBI:82696"/>
        <dbReference type="ChEBI" id="CHEBI:456215"/>
        <dbReference type="EC" id="6.3.1.14"/>
    </reaction>
</comment>
<proteinExistence type="inferred from homology"/>
<dbReference type="InterPro" id="IPR035959">
    <property type="entry name" value="RutC-like_sf"/>
</dbReference>
<feature type="compositionally biased region" description="Low complexity" evidence="10">
    <location>
        <begin position="743"/>
        <end position="772"/>
    </location>
</feature>
<dbReference type="FunFam" id="3.40.50.620:FF:000069">
    <property type="entry name" value="diphthine--ammonia ligase"/>
    <property type="match status" value="1"/>
</dbReference>